<feature type="compositionally biased region" description="Acidic residues" evidence="1">
    <location>
        <begin position="19"/>
        <end position="34"/>
    </location>
</feature>
<feature type="non-terminal residue" evidence="2">
    <location>
        <position position="1"/>
    </location>
</feature>
<evidence type="ECO:0000313" key="2">
    <source>
        <dbReference type="EMBL" id="GAJ09579.1"/>
    </source>
</evidence>
<comment type="caution">
    <text evidence="2">The sequence shown here is derived from an EMBL/GenBank/DDBJ whole genome shotgun (WGS) entry which is preliminary data.</text>
</comment>
<dbReference type="EMBL" id="BARW01030777">
    <property type="protein sequence ID" value="GAJ09579.1"/>
    <property type="molecule type" value="Genomic_DNA"/>
</dbReference>
<feature type="compositionally biased region" description="Low complexity" evidence="1">
    <location>
        <begin position="35"/>
        <end position="46"/>
    </location>
</feature>
<proteinExistence type="predicted"/>
<name>X1TWG5_9ZZZZ</name>
<protein>
    <submittedName>
        <fullName evidence="2">Uncharacterized protein</fullName>
    </submittedName>
</protein>
<reference evidence="2" key="1">
    <citation type="journal article" date="2014" name="Front. Microbiol.">
        <title>High frequency of phylogenetically diverse reductive dehalogenase-homologous genes in deep subseafloor sedimentary metagenomes.</title>
        <authorList>
            <person name="Kawai M."/>
            <person name="Futagami T."/>
            <person name="Toyoda A."/>
            <person name="Takaki Y."/>
            <person name="Nishi S."/>
            <person name="Hori S."/>
            <person name="Arai W."/>
            <person name="Tsubouchi T."/>
            <person name="Morono Y."/>
            <person name="Uchiyama I."/>
            <person name="Ito T."/>
            <person name="Fujiyama A."/>
            <person name="Inagaki F."/>
            <person name="Takami H."/>
        </authorList>
    </citation>
    <scope>NUCLEOTIDE SEQUENCE</scope>
    <source>
        <strain evidence="2">Expedition CK06-06</strain>
    </source>
</reference>
<accession>X1TWG5</accession>
<evidence type="ECO:0000256" key="1">
    <source>
        <dbReference type="SAM" id="MobiDB-lite"/>
    </source>
</evidence>
<organism evidence="2">
    <name type="scientific">marine sediment metagenome</name>
    <dbReference type="NCBI Taxonomy" id="412755"/>
    <lineage>
        <taxon>unclassified sequences</taxon>
        <taxon>metagenomes</taxon>
        <taxon>ecological metagenomes</taxon>
    </lineage>
</organism>
<dbReference type="AlphaFoldDB" id="X1TWG5"/>
<sequence length="46" mass="5074">SKIADSVIEAKISEAVIPTEEEPEEGVEELETTETTEPLVFTPNDR</sequence>
<gene>
    <name evidence="2" type="ORF">S12H4_49114</name>
</gene>
<feature type="region of interest" description="Disordered" evidence="1">
    <location>
        <begin position="19"/>
        <end position="46"/>
    </location>
</feature>